<keyword evidence="1" id="KW-0479">Metal-binding</keyword>
<feature type="compositionally biased region" description="Polar residues" evidence="4">
    <location>
        <begin position="812"/>
        <end position="821"/>
    </location>
</feature>
<dbReference type="Proteomes" id="UP000092443">
    <property type="component" value="Unplaced"/>
</dbReference>
<organism evidence="6 7">
    <name type="scientific">Glossina fuscipes</name>
    <dbReference type="NCBI Taxonomy" id="7396"/>
    <lineage>
        <taxon>Eukaryota</taxon>
        <taxon>Metazoa</taxon>
        <taxon>Ecdysozoa</taxon>
        <taxon>Arthropoda</taxon>
        <taxon>Hexapoda</taxon>
        <taxon>Insecta</taxon>
        <taxon>Pterygota</taxon>
        <taxon>Neoptera</taxon>
        <taxon>Endopterygota</taxon>
        <taxon>Diptera</taxon>
        <taxon>Brachycera</taxon>
        <taxon>Muscomorpha</taxon>
        <taxon>Hippoboscoidea</taxon>
        <taxon>Glossinidae</taxon>
        <taxon>Glossina</taxon>
    </lineage>
</organism>
<evidence type="ECO:0000256" key="3">
    <source>
        <dbReference type="ARBA" id="ARBA00093310"/>
    </source>
</evidence>
<dbReference type="FunFam" id="1.10.238.230:FF:000001">
    <property type="entry name" value="Serine/threonine-protein phosphatase 2A regulatory subunit B'' subunit beta"/>
    <property type="match status" value="1"/>
</dbReference>
<sequence>MHSTTGNKIMTTTSQTKSPLLKTKNSPSGATISNATIVSKSDSLEIEEISKKISEHADALYRTWKNRGLVPPAEILEFYTVEAAQAAGASKEELQSTEGLQKLVNTFVIKDKEQRGKVKKTATTKTAAPTTTTATSSNTEVKTCTTTTAATIKYQLSDHVTATTSLSSNSKMPSLSSSSLVSPISQNVLTSTTSTLIFNNSKQAINSCVVNSSRIGSLQKQQQQQHLKLDDQTYSQQSKQQKQQQQQQLSQNLQQQLLYPQQLKLEQKQLKHNQQTQQQKQQQVQPSIHPQQQQQQVKHNQLLQQQKGQHMQQSLQQQLKSPQYQEHQQQKSYLQLKQPLQPLQQQQQQQMPIRSQLHAHEPQNQYQSEIGQKITSSKIKLNTKSSKPSTDILDSVTKSATNLNGNPKKVMMNTAPHVTKVPVSSQATAHLEKNLNFDIDLDLKLDLNLDVKQLSEMQNQNLRKIKDLLNQSNAKIPTKIPTLTINTNNSNQGRGGGAGVEHSIKMKQSAKVTNIITAPLIDDLRQRLKHDDGNDNETTTTIREMLTASEMPANKKLKEMQRIKTNDLNSKREKDLINADEKLIMNDKNAGKSNSTSISSSSSSNSNSSSSNSSTSSSSSSGSSGGSSSSSSVSISSGSSSCVNNSSNDDIINSNVNIITHTSAENTNILTSSAAPITTTTPLLLVDQVIANQAGNAFDFNKSLALTTEDIVTSTIITTAVTTTITATTATIITTPATTTTTTTTTPTTPIINSKSSKTGKVIKNSKATLIKDSRGPQSLIEIIAPASAPALAPAPASATTKTPTTTLAVNSSLTSPMDEQSNVNVSDISSNNSSNSSTTMPTPIKVKTTRNALSNGQEKNLRSNFLTRGSVAERVLMFEKCPDVRNAFLNIKRPDKVDTPPKVQVKLHATPPPAPVEQHSLQKEIRTLKSVYIPRFYFPHGKPQPTIALERTLRGILSAFDTFPNNQVTKDELPRILKICGLPFYWRMPVMVFCQQHNSGLVERQRFVEFWKQMNVYCHDAASRFVYILSRGQRFRNNILPEDLIPLVQDVVDTHPGLAFLKEATEFHSRYVHTVIARIFYSVNRSWSGKISIAELKKSDLLEIITLLEEEDDINQIMAFFSYEHFYVIYCKFWELDKDHDLLINQDDLSRHSDHALSSRIVERIFSGCVTRNDNRKNPDDEAKMSYTDFVWFLLSEEDKRTPTAIEYWFRCMDLDGDGVLSMYELEYFYEEQQQRMESIGIESLPFEDCLCQMLDMIKPQNRDAIALGDLKRCKMTHVFFDTFFNLEKYLDHEQRDPFATQRDEYCSDWDRFAAQEYELLITEEND</sequence>
<dbReference type="FunFam" id="1.10.238.10:FF:000628">
    <property type="entry name" value="Serine/threonine-protein phosphatase 2A regulatory subunit B'' subunit beta"/>
    <property type="match status" value="1"/>
</dbReference>
<feature type="compositionally biased region" description="Basic and acidic residues" evidence="4">
    <location>
        <begin position="556"/>
        <end position="585"/>
    </location>
</feature>
<feature type="region of interest" description="Disordered" evidence="4">
    <location>
        <begin position="544"/>
        <end position="646"/>
    </location>
</feature>
<accession>A0A9C6DUD6</accession>
<feature type="region of interest" description="Disordered" evidence="4">
    <location>
        <begin position="1"/>
        <end position="28"/>
    </location>
</feature>
<dbReference type="GO" id="GO:0005509">
    <property type="term" value="F:calcium ion binding"/>
    <property type="evidence" value="ECO:0007669"/>
    <property type="project" value="InterPro"/>
</dbReference>
<dbReference type="Gene3D" id="1.10.238.10">
    <property type="entry name" value="EF-hand"/>
    <property type="match status" value="1"/>
</dbReference>
<dbReference type="PROSITE" id="PS00018">
    <property type="entry name" value="EF_HAND_1"/>
    <property type="match status" value="1"/>
</dbReference>
<evidence type="ECO:0000313" key="7">
    <source>
        <dbReference type="RefSeq" id="XP_037892475.1"/>
    </source>
</evidence>
<feature type="region of interest" description="Disordered" evidence="4">
    <location>
        <begin position="221"/>
        <end position="245"/>
    </location>
</feature>
<reference evidence="7" key="1">
    <citation type="submission" date="2025-08" db="UniProtKB">
        <authorList>
            <consortium name="RefSeq"/>
        </authorList>
    </citation>
    <scope>IDENTIFICATION</scope>
    <source>
        <tissue evidence="7">Whole body pupa</tissue>
    </source>
</reference>
<dbReference type="Gene3D" id="1.10.238.230">
    <property type="match status" value="1"/>
</dbReference>
<dbReference type="Pfam" id="PF21161">
    <property type="entry name" value="P2R3B_EF-hand"/>
    <property type="match status" value="1"/>
</dbReference>
<dbReference type="SUPFAM" id="SSF47473">
    <property type="entry name" value="EF-hand"/>
    <property type="match status" value="2"/>
</dbReference>
<evidence type="ECO:0000256" key="2">
    <source>
        <dbReference type="ARBA" id="ARBA00022837"/>
    </source>
</evidence>
<evidence type="ECO:0000256" key="4">
    <source>
        <dbReference type="SAM" id="MobiDB-lite"/>
    </source>
</evidence>
<keyword evidence="6" id="KW-1185">Reference proteome</keyword>
<dbReference type="InterPro" id="IPR002048">
    <property type="entry name" value="EF_hand_dom"/>
</dbReference>
<feature type="compositionally biased region" description="Low complexity" evidence="4">
    <location>
        <begin position="236"/>
        <end position="245"/>
    </location>
</feature>
<dbReference type="PANTHER" id="PTHR14095">
    <property type="entry name" value="PHOSPHATASE 2A REGULATORY SUBUNIT-RELATED"/>
    <property type="match status" value="1"/>
</dbReference>
<feature type="compositionally biased region" description="Low complexity" evidence="4">
    <location>
        <begin position="593"/>
        <end position="646"/>
    </location>
</feature>
<gene>
    <name evidence="7" type="primary">LOC119639260</name>
</gene>
<dbReference type="Pfam" id="PF17958">
    <property type="entry name" value="EF-hand_13"/>
    <property type="match status" value="1"/>
</dbReference>
<evidence type="ECO:0000313" key="6">
    <source>
        <dbReference type="Proteomes" id="UP000092443"/>
    </source>
</evidence>
<protein>
    <submittedName>
        <fullName evidence="7">Mediator of RNA polymerase II transcription subunit 26</fullName>
    </submittedName>
</protein>
<dbReference type="GO" id="GO:0000159">
    <property type="term" value="C:protein phosphatase type 2A complex"/>
    <property type="evidence" value="ECO:0007669"/>
    <property type="project" value="TreeGrafter"/>
</dbReference>
<evidence type="ECO:0000259" key="5">
    <source>
        <dbReference type="PROSITE" id="PS50222"/>
    </source>
</evidence>
<dbReference type="InterPro" id="IPR018247">
    <property type="entry name" value="EF_Hand_1_Ca_BS"/>
</dbReference>
<dbReference type="Pfam" id="PF13499">
    <property type="entry name" value="EF-hand_7"/>
    <property type="match status" value="1"/>
</dbReference>
<feature type="compositionally biased region" description="Low complexity" evidence="4">
    <location>
        <begin position="272"/>
        <end position="350"/>
    </location>
</feature>
<proteinExistence type="predicted"/>
<dbReference type="InterPro" id="IPR048855">
    <property type="entry name" value="P2R3A_B_D_EF-hand"/>
</dbReference>
<dbReference type="FunFam" id="1.10.238.220:FF:000001">
    <property type="entry name" value="Serine/threonine-protein phosphatase 2A regulatory subunit B'' subunit alpha"/>
    <property type="match status" value="1"/>
</dbReference>
<name>A0A9C6DUD6_9MUSC</name>
<feature type="region of interest" description="Disordered" evidence="4">
    <location>
        <begin position="268"/>
        <end position="367"/>
    </location>
</feature>
<dbReference type="KEGG" id="gfs:119639260"/>
<dbReference type="PROSITE" id="PS50222">
    <property type="entry name" value="EF_HAND_2"/>
    <property type="match status" value="1"/>
</dbReference>
<dbReference type="InterPro" id="IPR041534">
    <property type="entry name" value="EF-hand_13"/>
</dbReference>
<feature type="compositionally biased region" description="Low complexity" evidence="4">
    <location>
        <begin position="822"/>
        <end position="838"/>
    </location>
</feature>
<dbReference type="Gene3D" id="1.10.238.220">
    <property type="match status" value="1"/>
</dbReference>
<dbReference type="GeneID" id="119639260"/>
<evidence type="ECO:0000256" key="1">
    <source>
        <dbReference type="ARBA" id="ARBA00022723"/>
    </source>
</evidence>
<feature type="region of interest" description="Disordered" evidence="4">
    <location>
        <begin position="812"/>
        <end position="847"/>
    </location>
</feature>
<keyword evidence="2" id="KW-0106">Calcium</keyword>
<dbReference type="PANTHER" id="PTHR14095:SF0">
    <property type="entry name" value="MIP22305P"/>
    <property type="match status" value="1"/>
</dbReference>
<dbReference type="CDD" id="cd21504">
    <property type="entry name" value="PPP2R3A_B-like"/>
    <property type="match status" value="1"/>
</dbReference>
<feature type="domain" description="EF-hand" evidence="5">
    <location>
        <begin position="1202"/>
        <end position="1237"/>
    </location>
</feature>
<dbReference type="RefSeq" id="XP_037892475.1">
    <property type="nucleotide sequence ID" value="XM_038036547.1"/>
</dbReference>
<dbReference type="InterPro" id="IPR011992">
    <property type="entry name" value="EF-hand-dom_pair"/>
</dbReference>
<dbReference type="GO" id="GO:0019888">
    <property type="term" value="F:protein phosphatase regulator activity"/>
    <property type="evidence" value="ECO:0007669"/>
    <property type="project" value="TreeGrafter"/>
</dbReference>
<comment type="function">
    <text evidence="3">The B regulatory subunit might modulate substrate selectivity and catalytic activity, and might also direct the localization of the catalytic enzyme to a particular subcellular compartment.</text>
</comment>